<sequence>MELTVNGNQIQVPNTVKTVAGLLQHFKLHHKVVIVERNAEILEQAKHTETLIFDKDKIELVHFVGGG</sequence>
<dbReference type="InterPro" id="IPR012675">
    <property type="entry name" value="Beta-grasp_dom_sf"/>
</dbReference>
<dbReference type="EMBL" id="QLZR01000002">
    <property type="protein sequence ID" value="RAZ79304.1"/>
    <property type="molecule type" value="Genomic_DNA"/>
</dbReference>
<dbReference type="Proteomes" id="UP000251002">
    <property type="component" value="Unassembled WGS sequence"/>
</dbReference>
<dbReference type="NCBIfam" id="TIGR01683">
    <property type="entry name" value="thiS"/>
    <property type="match status" value="1"/>
</dbReference>
<reference evidence="1 2" key="1">
    <citation type="submission" date="2018-06" db="EMBL/GenBank/DDBJ databases">
        <title>The draft genome sequences of strains SCU63 and S1.</title>
        <authorList>
            <person name="Gan L."/>
        </authorList>
    </citation>
    <scope>NUCLEOTIDE SEQUENCE [LARGE SCALE GENOMIC DNA]</scope>
    <source>
        <strain evidence="1 2">SCU63</strain>
    </source>
</reference>
<dbReference type="AlphaFoldDB" id="A0A365L1Q3"/>
<gene>
    <name evidence="1" type="primary">thiS</name>
    <name evidence="1" type="ORF">DP120_06750</name>
</gene>
<keyword evidence="2" id="KW-1185">Reference proteome</keyword>
<accession>A0A365L1Q3</accession>
<dbReference type="PANTHER" id="PTHR34472:SF1">
    <property type="entry name" value="SULFUR CARRIER PROTEIN THIS"/>
    <property type="match status" value="1"/>
</dbReference>
<dbReference type="PANTHER" id="PTHR34472">
    <property type="entry name" value="SULFUR CARRIER PROTEIN THIS"/>
    <property type="match status" value="1"/>
</dbReference>
<organism evidence="1 2">
    <name type="scientific">Planococcus halotolerans</name>
    <dbReference type="NCBI Taxonomy" id="2233542"/>
    <lineage>
        <taxon>Bacteria</taxon>
        <taxon>Bacillati</taxon>
        <taxon>Bacillota</taxon>
        <taxon>Bacilli</taxon>
        <taxon>Bacillales</taxon>
        <taxon>Caryophanaceae</taxon>
        <taxon>Planococcus</taxon>
    </lineage>
</organism>
<protein>
    <submittedName>
        <fullName evidence="1">Thiamine biosynthesis protein ThiS</fullName>
    </submittedName>
</protein>
<proteinExistence type="predicted"/>
<dbReference type="InterPro" id="IPR003749">
    <property type="entry name" value="ThiS/MoaD-like"/>
</dbReference>
<name>A0A365L1Q3_9BACL</name>
<dbReference type="Pfam" id="PF02597">
    <property type="entry name" value="ThiS"/>
    <property type="match status" value="1"/>
</dbReference>
<dbReference type="InterPro" id="IPR010035">
    <property type="entry name" value="Thi_S"/>
</dbReference>
<evidence type="ECO:0000313" key="2">
    <source>
        <dbReference type="Proteomes" id="UP000251002"/>
    </source>
</evidence>
<dbReference type="Gene3D" id="3.10.20.30">
    <property type="match status" value="1"/>
</dbReference>
<evidence type="ECO:0000313" key="1">
    <source>
        <dbReference type="EMBL" id="RAZ79304.1"/>
    </source>
</evidence>
<dbReference type="CDD" id="cd00565">
    <property type="entry name" value="Ubl_ThiS"/>
    <property type="match status" value="1"/>
</dbReference>
<dbReference type="InterPro" id="IPR016155">
    <property type="entry name" value="Mopterin_synth/thiamin_S_b"/>
</dbReference>
<dbReference type="SUPFAM" id="SSF54285">
    <property type="entry name" value="MoaD/ThiS"/>
    <property type="match status" value="1"/>
</dbReference>
<comment type="caution">
    <text evidence="1">The sequence shown here is derived from an EMBL/GenBank/DDBJ whole genome shotgun (WGS) entry which is preliminary data.</text>
</comment>
<dbReference type="RefSeq" id="WP_112222881.1">
    <property type="nucleotide sequence ID" value="NZ_CP196859.1"/>
</dbReference>